<dbReference type="GO" id="GO:0004857">
    <property type="term" value="F:enzyme inhibitor activity"/>
    <property type="evidence" value="ECO:0007669"/>
    <property type="project" value="InterPro"/>
</dbReference>
<keyword evidence="2" id="KW-1015">Disulfide bond</keyword>
<evidence type="ECO:0000256" key="1">
    <source>
        <dbReference type="ARBA" id="ARBA00022729"/>
    </source>
</evidence>
<evidence type="ECO:0000313" key="7">
    <source>
        <dbReference type="Proteomes" id="UP001359559"/>
    </source>
</evidence>
<evidence type="ECO:0000313" key="6">
    <source>
        <dbReference type="EMBL" id="KAK7286943.1"/>
    </source>
</evidence>
<keyword evidence="7" id="KW-1185">Reference proteome</keyword>
<dbReference type="Pfam" id="PF04043">
    <property type="entry name" value="PMEI"/>
    <property type="match status" value="1"/>
</dbReference>
<evidence type="ECO:0000256" key="2">
    <source>
        <dbReference type="ARBA" id="ARBA00023157"/>
    </source>
</evidence>
<dbReference type="AlphaFoldDB" id="A0AAN9IV87"/>
<evidence type="ECO:0000259" key="5">
    <source>
        <dbReference type="SMART" id="SM00856"/>
    </source>
</evidence>
<sequence>MSTPSSILFTLTILILLCSLHSCVCDNRLIQETCKNCSKSDPNIRYKFCITSFLSDRRSHCAKNLHELGLISIKLTRRNVTDTSAHINELLKKKKSLDPFVKACLNDCLEVYSDAISTLREAIRDYKAKRYADSNVKLSSIVDASTTCEDGFKQKNYVISPLTKRNNDTFQLSAIALSIINMLIHMDKLKGTF</sequence>
<dbReference type="SMART" id="SM00856">
    <property type="entry name" value="PMEI"/>
    <property type="match status" value="1"/>
</dbReference>
<dbReference type="GO" id="GO:0005576">
    <property type="term" value="C:extracellular region"/>
    <property type="evidence" value="ECO:0007669"/>
    <property type="project" value="UniProtKB-ARBA"/>
</dbReference>
<dbReference type="EMBL" id="JAYKXN010000005">
    <property type="protein sequence ID" value="KAK7286943.1"/>
    <property type="molecule type" value="Genomic_DNA"/>
</dbReference>
<feature type="chain" id="PRO_5043005139" description="Pectinesterase inhibitor domain-containing protein" evidence="4">
    <location>
        <begin position="26"/>
        <end position="193"/>
    </location>
</feature>
<feature type="signal peptide" evidence="4">
    <location>
        <begin position="1"/>
        <end position="25"/>
    </location>
</feature>
<keyword evidence="1 4" id="KW-0732">Signal</keyword>
<dbReference type="Gene3D" id="1.20.140.40">
    <property type="entry name" value="Invertase/pectin methylesterase inhibitor family protein"/>
    <property type="match status" value="1"/>
</dbReference>
<dbReference type="InterPro" id="IPR034088">
    <property type="entry name" value="Pla_a_1-like"/>
</dbReference>
<dbReference type="InterPro" id="IPR035513">
    <property type="entry name" value="Invertase/methylesterase_inhib"/>
</dbReference>
<protein>
    <recommendedName>
        <fullName evidence="5">Pectinesterase inhibitor domain-containing protein</fullName>
    </recommendedName>
</protein>
<evidence type="ECO:0000256" key="3">
    <source>
        <dbReference type="ARBA" id="ARBA00038471"/>
    </source>
</evidence>
<dbReference type="NCBIfam" id="TIGR01614">
    <property type="entry name" value="PME_inhib"/>
    <property type="match status" value="1"/>
</dbReference>
<proteinExistence type="inferred from homology"/>
<dbReference type="PANTHER" id="PTHR35357:SF17">
    <property type="entry name" value="PECTINESTERASE INHIBITOR 12"/>
    <property type="match status" value="1"/>
</dbReference>
<reference evidence="6 7" key="1">
    <citation type="submission" date="2024-01" db="EMBL/GenBank/DDBJ databases">
        <title>The genomes of 5 underutilized Papilionoideae crops provide insights into root nodulation and disease resistance.</title>
        <authorList>
            <person name="Yuan L."/>
        </authorList>
    </citation>
    <scope>NUCLEOTIDE SEQUENCE [LARGE SCALE GENOMIC DNA]</scope>
    <source>
        <strain evidence="6">LY-2023</strain>
        <tissue evidence="6">Leaf</tissue>
    </source>
</reference>
<dbReference type="InterPro" id="IPR006501">
    <property type="entry name" value="Pectinesterase_inhib_dom"/>
</dbReference>
<name>A0AAN9IV87_CLITE</name>
<feature type="domain" description="Pectinesterase inhibitor" evidence="5">
    <location>
        <begin position="25"/>
        <end position="179"/>
    </location>
</feature>
<gene>
    <name evidence="6" type="ORF">RJT34_22312</name>
</gene>
<dbReference type="FunFam" id="1.20.140.40:FF:000002">
    <property type="entry name" value="Putative invertase inhibitor"/>
    <property type="match status" value="1"/>
</dbReference>
<dbReference type="PANTHER" id="PTHR35357">
    <property type="entry name" value="OS02G0537100 PROTEIN"/>
    <property type="match status" value="1"/>
</dbReference>
<dbReference type="CDD" id="cd15795">
    <property type="entry name" value="PMEI-Pla_a_1_like"/>
    <property type="match status" value="1"/>
</dbReference>
<dbReference type="Proteomes" id="UP001359559">
    <property type="component" value="Unassembled WGS sequence"/>
</dbReference>
<dbReference type="SUPFAM" id="SSF101148">
    <property type="entry name" value="Plant invertase/pectin methylesterase inhibitor"/>
    <property type="match status" value="1"/>
</dbReference>
<comment type="caution">
    <text evidence="6">The sequence shown here is derived from an EMBL/GenBank/DDBJ whole genome shotgun (WGS) entry which is preliminary data.</text>
</comment>
<accession>A0AAN9IV87</accession>
<organism evidence="6 7">
    <name type="scientific">Clitoria ternatea</name>
    <name type="common">Butterfly pea</name>
    <dbReference type="NCBI Taxonomy" id="43366"/>
    <lineage>
        <taxon>Eukaryota</taxon>
        <taxon>Viridiplantae</taxon>
        <taxon>Streptophyta</taxon>
        <taxon>Embryophyta</taxon>
        <taxon>Tracheophyta</taxon>
        <taxon>Spermatophyta</taxon>
        <taxon>Magnoliopsida</taxon>
        <taxon>eudicotyledons</taxon>
        <taxon>Gunneridae</taxon>
        <taxon>Pentapetalae</taxon>
        <taxon>rosids</taxon>
        <taxon>fabids</taxon>
        <taxon>Fabales</taxon>
        <taxon>Fabaceae</taxon>
        <taxon>Papilionoideae</taxon>
        <taxon>50 kb inversion clade</taxon>
        <taxon>NPAAA clade</taxon>
        <taxon>indigoferoid/millettioid clade</taxon>
        <taxon>Phaseoleae</taxon>
        <taxon>Clitoria</taxon>
    </lineage>
</organism>
<evidence type="ECO:0000256" key="4">
    <source>
        <dbReference type="SAM" id="SignalP"/>
    </source>
</evidence>
<comment type="similarity">
    <text evidence="3">Belongs to the PMEI family.</text>
</comment>